<keyword evidence="12" id="KW-0028">Amino-acid biosynthesis</keyword>
<feature type="binding site" evidence="12 16">
    <location>
        <position position="438"/>
    </location>
    <ligand>
        <name>substrate</name>
    </ligand>
</feature>
<dbReference type="CDD" id="cd06572">
    <property type="entry name" value="Histidinol_dh"/>
    <property type="match status" value="1"/>
</dbReference>
<keyword evidence="20" id="KW-1185">Reference proteome</keyword>
<dbReference type="FunFam" id="3.40.50.1980:FF:000001">
    <property type="entry name" value="Histidinol dehydrogenase"/>
    <property type="match status" value="1"/>
</dbReference>
<feature type="binding site" evidence="12 17">
    <location>
        <position position="280"/>
    </location>
    <ligand>
        <name>Zn(2+)</name>
        <dbReference type="ChEBI" id="CHEBI:29105"/>
    </ligand>
</feature>
<dbReference type="HOGENOM" id="CLU_006732_3_1_11"/>
<evidence type="ECO:0000256" key="6">
    <source>
        <dbReference type="ARBA" id="ARBA00022723"/>
    </source>
</evidence>
<evidence type="ECO:0000313" key="20">
    <source>
        <dbReference type="Proteomes" id="UP000008221"/>
    </source>
</evidence>
<feature type="binding site" evidence="12 16">
    <location>
        <position position="433"/>
    </location>
    <ligand>
        <name>substrate</name>
    </ligand>
</feature>
<feature type="active site" description="Proton acceptor" evidence="12 14">
    <location>
        <position position="346"/>
    </location>
</feature>
<dbReference type="PROSITE" id="PS00611">
    <property type="entry name" value="HISOL_DEHYDROGENASE"/>
    <property type="match status" value="1"/>
</dbReference>
<feature type="binding site" evidence="12 17">
    <location>
        <position position="438"/>
    </location>
    <ligand>
        <name>Zn(2+)</name>
        <dbReference type="ChEBI" id="CHEBI:29105"/>
    </ligand>
</feature>
<dbReference type="GO" id="GO:0005829">
    <property type="term" value="C:cytosol"/>
    <property type="evidence" value="ECO:0007669"/>
    <property type="project" value="TreeGrafter"/>
</dbReference>
<evidence type="ECO:0000256" key="1">
    <source>
        <dbReference type="ARBA" id="ARBA00003850"/>
    </source>
</evidence>
<dbReference type="NCBIfam" id="TIGR00069">
    <property type="entry name" value="hisD"/>
    <property type="match status" value="1"/>
</dbReference>
<feature type="binding site" evidence="12 15">
    <location>
        <position position="232"/>
    </location>
    <ligand>
        <name>NAD(+)</name>
        <dbReference type="ChEBI" id="CHEBI:57540"/>
    </ligand>
</feature>
<dbReference type="GO" id="GO:0051287">
    <property type="term" value="F:NAD binding"/>
    <property type="evidence" value="ECO:0007669"/>
    <property type="project" value="InterPro"/>
</dbReference>
<dbReference type="STRING" id="351607.Acel_1058"/>
<protein>
    <recommendedName>
        <fullName evidence="5 12">Histidinol dehydrogenase</fullName>
        <shortName evidence="12">HDH</shortName>
        <ecNumber evidence="4 12">1.1.1.23</ecNumber>
    </recommendedName>
</protein>
<accession>A0LTS1</accession>
<name>A0LTS1_ACIC1</name>
<evidence type="ECO:0000256" key="10">
    <source>
        <dbReference type="ARBA" id="ARBA00023102"/>
    </source>
</evidence>
<feature type="binding site" evidence="12 15">
    <location>
        <position position="140"/>
    </location>
    <ligand>
        <name>NAD(+)</name>
        <dbReference type="ChEBI" id="CHEBI:57540"/>
    </ligand>
</feature>
<keyword evidence="9 12" id="KW-0520">NAD</keyword>
<dbReference type="AlphaFoldDB" id="A0LTS1"/>
<dbReference type="InterPro" id="IPR016161">
    <property type="entry name" value="Ald_DH/histidinol_DH"/>
</dbReference>
<comment type="function">
    <text evidence="1 12">Catalyzes the sequential NAD-dependent oxidations of L-histidinol to L-histidinaldehyde and then to L-histidine.</text>
</comment>
<dbReference type="PANTHER" id="PTHR21256">
    <property type="entry name" value="HISTIDINOL DEHYDROGENASE HDH"/>
    <property type="match status" value="1"/>
</dbReference>
<evidence type="ECO:0000256" key="7">
    <source>
        <dbReference type="ARBA" id="ARBA00022833"/>
    </source>
</evidence>
<dbReference type="GO" id="GO:0004399">
    <property type="term" value="F:histidinol dehydrogenase activity"/>
    <property type="evidence" value="ECO:0007669"/>
    <property type="project" value="UniProtKB-UniRule"/>
</dbReference>
<comment type="pathway">
    <text evidence="2 12">Amino-acid biosynthesis; L-histidine biosynthesis; L-histidine from 5-phospho-alpha-D-ribose 1-diphosphate: step 9/9.</text>
</comment>
<dbReference type="InParanoid" id="A0LTS1"/>
<evidence type="ECO:0000256" key="5">
    <source>
        <dbReference type="ARBA" id="ARBA00016531"/>
    </source>
</evidence>
<evidence type="ECO:0000256" key="2">
    <source>
        <dbReference type="ARBA" id="ARBA00004940"/>
    </source>
</evidence>
<dbReference type="PIRSF" id="PIRSF000099">
    <property type="entry name" value="Histidinol_dh"/>
    <property type="match status" value="1"/>
</dbReference>
<comment type="similarity">
    <text evidence="3 12 13 18">Belongs to the histidinol dehydrogenase family.</text>
</comment>
<dbReference type="PANTHER" id="PTHR21256:SF2">
    <property type="entry name" value="HISTIDINE BIOSYNTHESIS TRIFUNCTIONAL PROTEIN"/>
    <property type="match status" value="1"/>
</dbReference>
<dbReference type="HAMAP" id="MF_01024">
    <property type="entry name" value="HisD"/>
    <property type="match status" value="1"/>
</dbReference>
<keyword evidence="10 12" id="KW-0368">Histidine biosynthesis</keyword>
<feature type="binding site" evidence="12 16">
    <location>
        <position position="255"/>
    </location>
    <ligand>
        <name>substrate</name>
    </ligand>
</feature>
<proteinExistence type="inferred from homology"/>
<keyword evidence="6 12" id="KW-0479">Metal-binding</keyword>
<dbReference type="KEGG" id="ace:Acel_1058"/>
<dbReference type="PRINTS" id="PR00083">
    <property type="entry name" value="HOLDHDRGNASE"/>
</dbReference>
<feature type="binding site" evidence="12 16">
    <location>
        <position position="379"/>
    </location>
    <ligand>
        <name>substrate</name>
    </ligand>
</feature>
<keyword evidence="7 12" id="KW-0862">Zinc</keyword>
<dbReference type="InterPro" id="IPR012131">
    <property type="entry name" value="Hstdl_DH"/>
</dbReference>
<evidence type="ECO:0000256" key="12">
    <source>
        <dbReference type="HAMAP-Rule" id="MF_01024"/>
    </source>
</evidence>
<evidence type="ECO:0000256" key="16">
    <source>
        <dbReference type="PIRSR" id="PIRSR000099-3"/>
    </source>
</evidence>
<evidence type="ECO:0000256" key="17">
    <source>
        <dbReference type="PIRSR" id="PIRSR000099-4"/>
    </source>
</evidence>
<evidence type="ECO:0000256" key="15">
    <source>
        <dbReference type="PIRSR" id="PIRSR000099-2"/>
    </source>
</evidence>
<dbReference type="SUPFAM" id="SSF53720">
    <property type="entry name" value="ALDH-like"/>
    <property type="match status" value="1"/>
</dbReference>
<evidence type="ECO:0000256" key="14">
    <source>
        <dbReference type="PIRSR" id="PIRSR000099-1"/>
    </source>
</evidence>
<keyword evidence="8 12" id="KW-0560">Oxidoreductase</keyword>
<dbReference type="InterPro" id="IPR022695">
    <property type="entry name" value="Histidinol_DH_monofunct"/>
</dbReference>
<dbReference type="FunCoup" id="A0LTS1">
    <property type="interactions" value="349"/>
</dbReference>
<evidence type="ECO:0000256" key="8">
    <source>
        <dbReference type="ARBA" id="ARBA00023002"/>
    </source>
</evidence>
<evidence type="ECO:0000313" key="19">
    <source>
        <dbReference type="EMBL" id="ABK52831.1"/>
    </source>
</evidence>
<dbReference type="Gene3D" id="1.20.5.1300">
    <property type="match status" value="1"/>
</dbReference>
<dbReference type="EMBL" id="CP000481">
    <property type="protein sequence ID" value="ABK52831.1"/>
    <property type="molecule type" value="Genomic_DNA"/>
</dbReference>
<dbReference type="RefSeq" id="WP_011719894.1">
    <property type="nucleotide sequence ID" value="NC_008578.1"/>
</dbReference>
<reference evidence="19 20" key="1">
    <citation type="journal article" date="2009" name="Genome Res.">
        <title>Complete genome of the cellulolytic thermophile Acidothermus cellulolyticus 11B provides insights into its ecophysiological and evolutionary adaptations.</title>
        <authorList>
            <person name="Barabote R.D."/>
            <person name="Xie G."/>
            <person name="Leu D.H."/>
            <person name="Normand P."/>
            <person name="Necsulea A."/>
            <person name="Daubin V."/>
            <person name="Medigue C."/>
            <person name="Adney W.S."/>
            <person name="Xu X.C."/>
            <person name="Lapidus A."/>
            <person name="Parales R.E."/>
            <person name="Detter C."/>
            <person name="Pujic P."/>
            <person name="Bruce D."/>
            <person name="Lavire C."/>
            <person name="Challacombe J.F."/>
            <person name="Brettin T.S."/>
            <person name="Berry A.M."/>
        </authorList>
    </citation>
    <scope>NUCLEOTIDE SEQUENCE [LARGE SCALE GENOMIC DNA]</scope>
    <source>
        <strain evidence="20">ATCC 43068 / DSM 8971 / 11B</strain>
    </source>
</reference>
<evidence type="ECO:0000256" key="11">
    <source>
        <dbReference type="ARBA" id="ARBA00049489"/>
    </source>
</evidence>
<dbReference type="OrthoDB" id="9805269at2"/>
<dbReference type="Gene3D" id="3.40.50.1980">
    <property type="entry name" value="Nitrogenase molybdenum iron protein domain"/>
    <property type="match status" value="2"/>
</dbReference>
<evidence type="ECO:0000256" key="4">
    <source>
        <dbReference type="ARBA" id="ARBA00012965"/>
    </source>
</evidence>
<sequence length="448" mass="46503">MTDAVTTEDLRALRRLDLRGRTLSLRDLRDALPRPRLDVDAAVEVVRPICAEVRDGGAAAAREITKRLDGVEAAALRVDRAQLDAAVAALDADLRAALLAAADRVRRVHEAQRPADVTIAVADGLRVVERWRPVRRVGLYVPGGRVAYPSSVVMNVVPAQVAGVESIVVVSPPQRATGGLPHPAVLAACALLGVTEVYAVGGAQAVALLAYGSGAEQGELVEPVDVITGPGNVYVAAAKRLVRGLVGIDAEAGPTEIAILADATADPHLIAVDLIAQAEHDELATCLLVTTDPALADQVDEWLRRLVPVTRHVDRVRDALRGQGTVVLVDSVDAGLAVVDAFAAEHLEIHTTDAEAVAARVRNAGAIFVGPFAPVSLGDYLAGSNHVLPTGGTARHTGGLSVFSFLRMVHEVSCTADALAAAAPAIDALGAAEELAAHVAAVRARVGP</sequence>
<comment type="catalytic activity">
    <reaction evidence="11 12">
        <text>L-histidinol + 2 NAD(+) + H2O = L-histidine + 2 NADH + 3 H(+)</text>
        <dbReference type="Rhea" id="RHEA:20641"/>
        <dbReference type="ChEBI" id="CHEBI:15377"/>
        <dbReference type="ChEBI" id="CHEBI:15378"/>
        <dbReference type="ChEBI" id="CHEBI:57540"/>
        <dbReference type="ChEBI" id="CHEBI:57595"/>
        <dbReference type="ChEBI" id="CHEBI:57699"/>
        <dbReference type="ChEBI" id="CHEBI:57945"/>
        <dbReference type="EC" id="1.1.1.23"/>
    </reaction>
</comment>
<feature type="binding site" evidence="12 17">
    <location>
        <position position="277"/>
    </location>
    <ligand>
        <name>Zn(2+)</name>
        <dbReference type="ChEBI" id="CHEBI:29105"/>
    </ligand>
</feature>
<comment type="cofactor">
    <cofactor evidence="12 17">
        <name>Zn(2+)</name>
        <dbReference type="ChEBI" id="CHEBI:29105"/>
    </cofactor>
    <text evidence="12 17">Binds 1 zinc ion per subunit.</text>
</comment>
<feature type="active site" description="Proton acceptor" evidence="12 14">
    <location>
        <position position="345"/>
    </location>
</feature>
<evidence type="ECO:0000256" key="9">
    <source>
        <dbReference type="ARBA" id="ARBA00023027"/>
    </source>
</evidence>
<feature type="binding site" evidence="12 16">
    <location>
        <position position="277"/>
    </location>
    <ligand>
        <name>substrate</name>
    </ligand>
</feature>
<organism evidence="19 20">
    <name type="scientific">Acidothermus cellulolyticus (strain ATCC 43068 / DSM 8971 / 11B)</name>
    <dbReference type="NCBI Taxonomy" id="351607"/>
    <lineage>
        <taxon>Bacteria</taxon>
        <taxon>Bacillati</taxon>
        <taxon>Actinomycetota</taxon>
        <taxon>Actinomycetes</taxon>
        <taxon>Acidothermales</taxon>
        <taxon>Acidothermaceae</taxon>
        <taxon>Acidothermus</taxon>
    </lineage>
</organism>
<gene>
    <name evidence="12" type="primary">hisD</name>
    <name evidence="19" type="ordered locus">Acel_1058</name>
</gene>
<feature type="binding site" evidence="12 15">
    <location>
        <position position="204"/>
    </location>
    <ligand>
        <name>NAD(+)</name>
        <dbReference type="ChEBI" id="CHEBI:57540"/>
    </ligand>
</feature>
<dbReference type="GO" id="GO:0000105">
    <property type="term" value="P:L-histidine biosynthetic process"/>
    <property type="evidence" value="ECO:0007669"/>
    <property type="project" value="UniProtKB-UniRule"/>
</dbReference>
<feature type="binding site" evidence="12 16">
    <location>
        <position position="346"/>
    </location>
    <ligand>
        <name>substrate</name>
    </ligand>
</feature>
<dbReference type="InterPro" id="IPR001692">
    <property type="entry name" value="Histidinol_DH_CS"/>
</dbReference>
<feature type="binding site" evidence="12 17">
    <location>
        <position position="379"/>
    </location>
    <ligand>
        <name>Zn(2+)</name>
        <dbReference type="ChEBI" id="CHEBI:29105"/>
    </ligand>
</feature>
<dbReference type="eggNOG" id="COG0141">
    <property type="taxonomic scope" value="Bacteria"/>
</dbReference>
<dbReference type="Pfam" id="PF00815">
    <property type="entry name" value="Histidinol_dh"/>
    <property type="match status" value="1"/>
</dbReference>
<feature type="binding site" evidence="12 16">
    <location>
        <position position="280"/>
    </location>
    <ligand>
        <name>substrate</name>
    </ligand>
</feature>
<evidence type="ECO:0000256" key="18">
    <source>
        <dbReference type="RuleBase" id="RU004175"/>
    </source>
</evidence>
<dbReference type="Proteomes" id="UP000008221">
    <property type="component" value="Chromosome"/>
</dbReference>
<evidence type="ECO:0000256" key="3">
    <source>
        <dbReference type="ARBA" id="ARBA00010178"/>
    </source>
</evidence>
<dbReference type="UniPathway" id="UPA00031">
    <property type="reaction ID" value="UER00014"/>
</dbReference>
<dbReference type="GO" id="GO:0008270">
    <property type="term" value="F:zinc ion binding"/>
    <property type="evidence" value="ECO:0007669"/>
    <property type="project" value="UniProtKB-UniRule"/>
</dbReference>
<evidence type="ECO:0000256" key="13">
    <source>
        <dbReference type="PIRNR" id="PIRNR000099"/>
    </source>
</evidence>
<dbReference type="EC" id="1.1.1.23" evidence="4 12"/>